<protein>
    <submittedName>
        <fullName evidence="2">Uncharacterized protein</fullName>
    </submittedName>
</protein>
<evidence type="ECO:0000313" key="2">
    <source>
        <dbReference type="EMBL" id="ETI54134.1"/>
    </source>
</evidence>
<evidence type="ECO:0000256" key="1">
    <source>
        <dbReference type="SAM" id="MobiDB-lite"/>
    </source>
</evidence>
<sequence>MSVDKLLNPPDENTTAEDLTDEDFCGIDDQEFTVDDSETGSKPGRGRYGA</sequence>
<feature type="region of interest" description="Disordered" evidence="1">
    <location>
        <begin position="1"/>
        <end position="50"/>
    </location>
</feature>
<organism evidence="2 3">
    <name type="scientific">Phytophthora nicotianae P1569</name>
    <dbReference type="NCBI Taxonomy" id="1317065"/>
    <lineage>
        <taxon>Eukaryota</taxon>
        <taxon>Sar</taxon>
        <taxon>Stramenopiles</taxon>
        <taxon>Oomycota</taxon>
        <taxon>Peronosporomycetes</taxon>
        <taxon>Peronosporales</taxon>
        <taxon>Peronosporaceae</taxon>
        <taxon>Phytophthora</taxon>
    </lineage>
</organism>
<evidence type="ECO:0000313" key="3">
    <source>
        <dbReference type="Proteomes" id="UP000018721"/>
    </source>
</evidence>
<name>V9FRP4_PHYNI</name>
<reference evidence="2 3" key="1">
    <citation type="submission" date="2013-11" db="EMBL/GenBank/DDBJ databases">
        <title>The Genome Sequence of Phytophthora parasitica P1569.</title>
        <authorList>
            <consortium name="The Broad Institute Genomics Platform"/>
            <person name="Russ C."/>
            <person name="Tyler B."/>
            <person name="Panabieres F."/>
            <person name="Shan W."/>
            <person name="Tripathy S."/>
            <person name="Grunwald N."/>
            <person name="Machado M."/>
            <person name="Johnson C.S."/>
            <person name="Arredondo F."/>
            <person name="Hong C."/>
            <person name="Coffey M."/>
            <person name="Young S.K."/>
            <person name="Zeng Q."/>
            <person name="Gargeya S."/>
            <person name="Fitzgerald M."/>
            <person name="Abouelleil A."/>
            <person name="Alvarado L."/>
            <person name="Chapman S.B."/>
            <person name="Gainer-Dewar J."/>
            <person name="Goldberg J."/>
            <person name="Griggs A."/>
            <person name="Gujja S."/>
            <person name="Hansen M."/>
            <person name="Howarth C."/>
            <person name="Imamovic A."/>
            <person name="Ireland A."/>
            <person name="Larimer J."/>
            <person name="McCowan C."/>
            <person name="Murphy C."/>
            <person name="Pearson M."/>
            <person name="Poon T.W."/>
            <person name="Priest M."/>
            <person name="Roberts A."/>
            <person name="Saif S."/>
            <person name="Shea T."/>
            <person name="Sykes S."/>
            <person name="Wortman J."/>
            <person name="Nusbaum C."/>
            <person name="Birren B."/>
        </authorList>
    </citation>
    <scope>NUCLEOTIDE SEQUENCE [LARGE SCALE GENOMIC DNA]</scope>
    <source>
        <strain evidence="2 3">P1569</strain>
    </source>
</reference>
<proteinExistence type="predicted"/>
<feature type="compositionally biased region" description="Acidic residues" evidence="1">
    <location>
        <begin position="14"/>
        <end position="38"/>
    </location>
</feature>
<dbReference type="Proteomes" id="UP000018721">
    <property type="component" value="Unassembled WGS sequence"/>
</dbReference>
<accession>V9FRP4</accession>
<dbReference type="AlphaFoldDB" id="V9FRP4"/>
<gene>
    <name evidence="2" type="ORF">F443_03011</name>
</gene>
<dbReference type="EMBL" id="ANIZ01000561">
    <property type="protein sequence ID" value="ETI54134.1"/>
    <property type="molecule type" value="Genomic_DNA"/>
</dbReference>
<dbReference type="HOGENOM" id="CLU_206170_0_0_1"/>
<keyword evidence="3" id="KW-1185">Reference proteome</keyword>
<comment type="caution">
    <text evidence="2">The sequence shown here is derived from an EMBL/GenBank/DDBJ whole genome shotgun (WGS) entry which is preliminary data.</text>
</comment>